<evidence type="ECO:0000313" key="1">
    <source>
        <dbReference type="EMBL" id="EEV19037.1"/>
    </source>
</evidence>
<organism evidence="1 2">
    <name type="scientific">Campylobacter gracilis RM3268</name>
    <dbReference type="NCBI Taxonomy" id="553220"/>
    <lineage>
        <taxon>Bacteria</taxon>
        <taxon>Pseudomonadati</taxon>
        <taxon>Campylobacterota</taxon>
        <taxon>Epsilonproteobacteria</taxon>
        <taxon>Campylobacterales</taxon>
        <taxon>Campylobacteraceae</taxon>
        <taxon>Campylobacter</taxon>
    </lineage>
</organism>
<accession>C8PDW5</accession>
<dbReference type="Proteomes" id="UP000005709">
    <property type="component" value="Unassembled WGS sequence"/>
</dbReference>
<comment type="caution">
    <text evidence="1">The sequence shown here is derived from an EMBL/GenBank/DDBJ whole genome shotgun (WGS) entry which is preliminary data.</text>
</comment>
<protein>
    <submittedName>
        <fullName evidence="1">Uncharacterized protein</fullName>
    </submittedName>
</protein>
<keyword evidence="2" id="KW-1185">Reference proteome</keyword>
<dbReference type="AlphaFoldDB" id="C8PDW5"/>
<reference evidence="1 2" key="1">
    <citation type="submission" date="2009-07" db="EMBL/GenBank/DDBJ databases">
        <authorList>
            <person name="Madupu R."/>
            <person name="Sebastian Y."/>
            <person name="Durkin A.S."/>
            <person name="Torralba M."/>
            <person name="Methe B."/>
            <person name="Sutton G.G."/>
            <person name="Strausberg R.L."/>
            <person name="Nelson K.E."/>
        </authorList>
    </citation>
    <scope>NUCLEOTIDE SEQUENCE [LARGE SCALE GENOMIC DNA]</scope>
    <source>
        <strain evidence="1 2">RM3268</strain>
    </source>
</reference>
<dbReference type="EMBL" id="ACYG01000004">
    <property type="protein sequence ID" value="EEV19037.1"/>
    <property type="molecule type" value="Genomic_DNA"/>
</dbReference>
<gene>
    <name evidence="1" type="ORF">CAMGR0001_0671</name>
</gene>
<name>C8PDW5_9BACT</name>
<evidence type="ECO:0000313" key="2">
    <source>
        <dbReference type="Proteomes" id="UP000005709"/>
    </source>
</evidence>
<sequence length="38" mass="4655">MFFSFIKFLSRLNLRQLISHFYKFSPFNRRLLTDCGLP</sequence>
<proteinExistence type="predicted"/>